<dbReference type="GO" id="GO:0015204">
    <property type="term" value="F:urea transmembrane transporter activity"/>
    <property type="evidence" value="ECO:0007669"/>
    <property type="project" value="InterPro"/>
</dbReference>
<protein>
    <submittedName>
        <fullName evidence="9">Urea transporter</fullName>
    </submittedName>
</protein>
<organism evidence="9 10">
    <name type="scientific">Lachnoclostridium phytofermentans (strain ATCC 700394 / DSM 18823 / ISDg)</name>
    <name type="common">Clostridium phytofermentans</name>
    <dbReference type="NCBI Taxonomy" id="357809"/>
    <lineage>
        <taxon>Bacteria</taxon>
        <taxon>Bacillati</taxon>
        <taxon>Bacillota</taxon>
        <taxon>Clostridia</taxon>
        <taxon>Lachnospirales</taxon>
        <taxon>Lachnospiraceae</taxon>
    </lineage>
</organism>
<dbReference type="InterPro" id="IPR029020">
    <property type="entry name" value="Ammonium/urea_transptr"/>
</dbReference>
<dbReference type="eggNOG" id="COG4413">
    <property type="taxonomic scope" value="Bacteria"/>
</dbReference>
<accession>A9KJR4</accession>
<feature type="transmembrane region" description="Helical" evidence="8">
    <location>
        <begin position="79"/>
        <end position="96"/>
    </location>
</feature>
<comment type="subcellular location">
    <subcellularLocation>
        <location evidence="1">Cell membrane</location>
        <topology evidence="1">Multi-pass membrane protein</topology>
    </subcellularLocation>
</comment>
<feature type="transmembrane region" description="Helical" evidence="8">
    <location>
        <begin position="21"/>
        <end position="44"/>
    </location>
</feature>
<dbReference type="GO" id="GO:0005886">
    <property type="term" value="C:plasma membrane"/>
    <property type="evidence" value="ECO:0007669"/>
    <property type="project" value="UniProtKB-SubCell"/>
</dbReference>
<evidence type="ECO:0000256" key="1">
    <source>
        <dbReference type="ARBA" id="ARBA00004651"/>
    </source>
</evidence>
<dbReference type="PANTHER" id="PTHR10464:SF4">
    <property type="entry name" value="UREA TRANSPORTER"/>
    <property type="match status" value="1"/>
</dbReference>
<dbReference type="STRING" id="357809.Cphy_0682"/>
<evidence type="ECO:0000256" key="8">
    <source>
        <dbReference type="SAM" id="Phobius"/>
    </source>
</evidence>
<dbReference type="RefSeq" id="WP_012198712.1">
    <property type="nucleotide sequence ID" value="NC_010001.1"/>
</dbReference>
<sequence length="312" mass="34180">MDKLKTENKNLNLNNLITASLKGISQVILVENTLSGLIILIAITFSDYKLGIIALISSMIGALTGHITGVNKNTINQGLLGYNSVLIGLALSIFFMGYNRWWIALLGAFFVAILTAAMNHFFSNLKIPVLTFPYIILTWLFILAGYHLQVFKLASVILPQDLASWHMVNDGNFNLLNGLVNGVGQVYFQTFLISGILILVAIFWDNWKSVMYAIIGTIVGFATAYCLGSEFSLLNQGLYGFNAVLTALAISKVFDADRPFAPLTGVIASILTVPITAAIDTWLMPYGIPGLTMPFVLVTWMFLGARKVMPKL</sequence>
<feature type="site" description="Important for channel permeability" evidence="7">
    <location>
        <position position="292"/>
    </location>
</feature>
<evidence type="ECO:0000256" key="3">
    <source>
        <dbReference type="ARBA" id="ARBA00022475"/>
    </source>
</evidence>
<evidence type="ECO:0000313" key="10">
    <source>
        <dbReference type="Proteomes" id="UP000000370"/>
    </source>
</evidence>
<feature type="transmembrane region" description="Helical" evidence="8">
    <location>
        <begin position="50"/>
        <end position="67"/>
    </location>
</feature>
<gene>
    <name evidence="9" type="ordered locus">Cphy_0682</name>
</gene>
<keyword evidence="4 8" id="KW-0812">Transmembrane</keyword>
<reference evidence="10" key="1">
    <citation type="submission" date="2007-11" db="EMBL/GenBank/DDBJ databases">
        <title>Complete genome sequence of Clostridium phytofermentans ISDg.</title>
        <authorList>
            <person name="Leschine S.B."/>
            <person name="Warnick T.A."/>
            <person name="Blanchard J.L."/>
            <person name="Schnell D.J."/>
            <person name="Petit E.L."/>
            <person name="LaTouf W.G."/>
            <person name="Copeland A."/>
            <person name="Lucas S."/>
            <person name="Lapidus A."/>
            <person name="Barry K."/>
            <person name="Glavina del Rio T."/>
            <person name="Dalin E."/>
            <person name="Tice H."/>
            <person name="Pitluck S."/>
            <person name="Kiss H."/>
            <person name="Brettin T."/>
            <person name="Bruce D."/>
            <person name="Detter J.C."/>
            <person name="Han C."/>
            <person name="Kuske C."/>
            <person name="Schmutz J."/>
            <person name="Larimer F."/>
            <person name="Land M."/>
            <person name="Hauser L."/>
            <person name="Kyrpides N."/>
            <person name="Kim E.A."/>
            <person name="Richardson P."/>
        </authorList>
    </citation>
    <scope>NUCLEOTIDE SEQUENCE [LARGE SCALE GENOMIC DNA]</scope>
    <source>
        <strain evidence="10">ATCC 700394 / DSM 18823 / ISDg</strain>
    </source>
</reference>
<evidence type="ECO:0000256" key="2">
    <source>
        <dbReference type="ARBA" id="ARBA00005914"/>
    </source>
</evidence>
<dbReference type="InterPro" id="IPR004937">
    <property type="entry name" value="Urea_transporter"/>
</dbReference>
<evidence type="ECO:0000256" key="7">
    <source>
        <dbReference type="PIRSR" id="PIRSR016502-1"/>
    </source>
</evidence>
<evidence type="ECO:0000313" key="9">
    <source>
        <dbReference type="EMBL" id="ABX41069.1"/>
    </source>
</evidence>
<proteinExistence type="inferred from homology"/>
<dbReference type="PIRSF" id="PIRSF016502">
    <property type="entry name" value="Urea_transporter"/>
    <property type="match status" value="1"/>
</dbReference>
<name>A9KJR4_LACP7</name>
<feature type="transmembrane region" description="Helical" evidence="8">
    <location>
        <begin position="285"/>
        <end position="303"/>
    </location>
</feature>
<feature type="transmembrane region" description="Helical" evidence="8">
    <location>
        <begin position="102"/>
        <end position="122"/>
    </location>
</feature>
<feature type="transmembrane region" description="Helical" evidence="8">
    <location>
        <begin position="211"/>
        <end position="231"/>
    </location>
</feature>
<dbReference type="PANTHER" id="PTHR10464">
    <property type="entry name" value="UREA TRANSPORTER"/>
    <property type="match status" value="1"/>
</dbReference>
<keyword evidence="6 8" id="KW-0472">Membrane</keyword>
<dbReference type="AlphaFoldDB" id="A9KJR4"/>
<dbReference type="HOGENOM" id="CLU_047509_0_1_9"/>
<dbReference type="OrthoDB" id="279428at2"/>
<dbReference type="Pfam" id="PF03253">
    <property type="entry name" value="UT"/>
    <property type="match status" value="1"/>
</dbReference>
<dbReference type="EMBL" id="CP000885">
    <property type="protein sequence ID" value="ABX41069.1"/>
    <property type="molecule type" value="Genomic_DNA"/>
</dbReference>
<feature type="transmembrane region" description="Helical" evidence="8">
    <location>
        <begin position="186"/>
        <end position="204"/>
    </location>
</feature>
<evidence type="ECO:0000256" key="4">
    <source>
        <dbReference type="ARBA" id="ARBA00022692"/>
    </source>
</evidence>
<dbReference type="Proteomes" id="UP000000370">
    <property type="component" value="Chromosome"/>
</dbReference>
<dbReference type="Gene3D" id="1.10.3430.10">
    <property type="entry name" value="Ammonium transporter AmtB like domains"/>
    <property type="match status" value="1"/>
</dbReference>
<keyword evidence="3" id="KW-1003">Cell membrane</keyword>
<keyword evidence="10" id="KW-1185">Reference proteome</keyword>
<evidence type="ECO:0000256" key="6">
    <source>
        <dbReference type="ARBA" id="ARBA00023136"/>
    </source>
</evidence>
<evidence type="ECO:0000256" key="5">
    <source>
        <dbReference type="ARBA" id="ARBA00022989"/>
    </source>
</evidence>
<feature type="transmembrane region" description="Helical" evidence="8">
    <location>
        <begin position="129"/>
        <end position="148"/>
    </location>
</feature>
<comment type="similarity">
    <text evidence="2">Belongs to the urea transporter family.</text>
</comment>
<dbReference type="KEGG" id="cpy:Cphy_0682"/>
<keyword evidence="5 8" id="KW-1133">Transmembrane helix</keyword>